<feature type="domain" description="Lipoyl-binding" evidence="2">
    <location>
        <begin position="24"/>
        <end position="102"/>
    </location>
</feature>
<dbReference type="InterPro" id="IPR001882">
    <property type="entry name" value="Biotin_BS"/>
</dbReference>
<dbReference type="InterPro" id="IPR000089">
    <property type="entry name" value="Biotin_lipoyl"/>
</dbReference>
<dbReference type="EMBL" id="UINC01044788">
    <property type="protein sequence ID" value="SVB50708.1"/>
    <property type="molecule type" value="Genomic_DNA"/>
</dbReference>
<proteinExistence type="predicted"/>
<organism evidence="3">
    <name type="scientific">marine metagenome</name>
    <dbReference type="NCBI Taxonomy" id="408172"/>
    <lineage>
        <taxon>unclassified sequences</taxon>
        <taxon>metagenomes</taxon>
        <taxon>ecological metagenomes</taxon>
    </lineage>
</organism>
<dbReference type="InterPro" id="IPR050709">
    <property type="entry name" value="Biotin_Carboxyl_Carrier/Decarb"/>
</dbReference>
<dbReference type="Gene3D" id="2.40.50.100">
    <property type="match status" value="1"/>
</dbReference>
<dbReference type="Pfam" id="PF00364">
    <property type="entry name" value="Biotin_lipoyl"/>
    <property type="match status" value="1"/>
</dbReference>
<evidence type="ECO:0000313" key="3">
    <source>
        <dbReference type="EMBL" id="SVB50708.1"/>
    </source>
</evidence>
<dbReference type="PANTHER" id="PTHR45266:SF3">
    <property type="entry name" value="OXALOACETATE DECARBOXYLASE ALPHA CHAIN"/>
    <property type="match status" value="1"/>
</dbReference>
<reference evidence="3" key="1">
    <citation type="submission" date="2018-05" db="EMBL/GenBank/DDBJ databases">
        <authorList>
            <person name="Lanie J.A."/>
            <person name="Ng W.-L."/>
            <person name="Kazmierczak K.M."/>
            <person name="Andrzejewski T.M."/>
            <person name="Davidsen T.M."/>
            <person name="Wayne K.J."/>
            <person name="Tettelin H."/>
            <person name="Glass J.I."/>
            <person name="Rusch D."/>
            <person name="Podicherti R."/>
            <person name="Tsui H.-C.T."/>
            <person name="Winkler M.E."/>
        </authorList>
    </citation>
    <scope>NUCLEOTIDE SEQUENCE</scope>
</reference>
<name>A0A382EJ02_9ZZZZ</name>
<dbReference type="PANTHER" id="PTHR45266">
    <property type="entry name" value="OXALOACETATE DECARBOXYLASE ALPHA CHAIN"/>
    <property type="match status" value="1"/>
</dbReference>
<dbReference type="AlphaFoldDB" id="A0A382EJ02"/>
<accession>A0A382EJ02</accession>
<gene>
    <name evidence="3" type="ORF">METZ01_LOCUS203562</name>
</gene>
<dbReference type="CDD" id="cd06850">
    <property type="entry name" value="biotinyl_domain"/>
    <property type="match status" value="1"/>
</dbReference>
<protein>
    <recommendedName>
        <fullName evidence="2">Lipoyl-binding domain-containing protein</fullName>
    </recommendedName>
</protein>
<sequence>MDDSYVFADGINYVLRRQSQKVGSVVQDEPREDLVMSPITGKLLDRKGENGSSVREGDVIIVLEAMKMEHRLRSPRDGIISRITSIEIGGQVKEGEIMFELEDE</sequence>
<dbReference type="InterPro" id="IPR011053">
    <property type="entry name" value="Single_hybrid_motif"/>
</dbReference>
<dbReference type="PROSITE" id="PS50968">
    <property type="entry name" value="BIOTINYL_LIPOYL"/>
    <property type="match status" value="1"/>
</dbReference>
<keyword evidence="1" id="KW-0092">Biotin</keyword>
<dbReference type="PROSITE" id="PS00188">
    <property type="entry name" value="BIOTIN"/>
    <property type="match status" value="1"/>
</dbReference>
<dbReference type="SUPFAM" id="SSF51230">
    <property type="entry name" value="Single hybrid motif"/>
    <property type="match status" value="1"/>
</dbReference>
<evidence type="ECO:0000256" key="1">
    <source>
        <dbReference type="ARBA" id="ARBA00023267"/>
    </source>
</evidence>
<evidence type="ECO:0000259" key="2">
    <source>
        <dbReference type="PROSITE" id="PS50968"/>
    </source>
</evidence>